<keyword evidence="3" id="KW-1185">Reference proteome</keyword>
<dbReference type="Proteomes" id="UP001525961">
    <property type="component" value="Unassembled WGS sequence"/>
</dbReference>
<feature type="transmembrane region" description="Helical" evidence="1">
    <location>
        <begin position="7"/>
        <end position="24"/>
    </location>
</feature>
<keyword evidence="1" id="KW-0472">Membrane</keyword>
<keyword evidence="1" id="KW-0812">Transmembrane</keyword>
<proteinExistence type="predicted"/>
<dbReference type="PANTHER" id="PTHR35734">
    <property type="entry name" value="OS01G0805200 PROTEIN"/>
    <property type="match status" value="1"/>
</dbReference>
<dbReference type="RefSeq" id="WP_261235258.1">
    <property type="nucleotide sequence ID" value="NZ_JAMXFA010000009.1"/>
</dbReference>
<name>A0ABT2N597_9CYAN</name>
<dbReference type="EMBL" id="JAMXFA010000009">
    <property type="protein sequence ID" value="MCT7977858.1"/>
    <property type="molecule type" value="Genomic_DNA"/>
</dbReference>
<evidence type="ECO:0000256" key="1">
    <source>
        <dbReference type="SAM" id="Phobius"/>
    </source>
</evidence>
<dbReference type="PANTHER" id="PTHR35734:SF1">
    <property type="entry name" value="OS01G0805200 PROTEIN"/>
    <property type="match status" value="1"/>
</dbReference>
<organism evidence="2 3">
    <name type="scientific">Laspinema olomoucense D3b</name>
    <dbReference type="NCBI Taxonomy" id="2953688"/>
    <lineage>
        <taxon>Bacteria</taxon>
        <taxon>Bacillati</taxon>
        <taxon>Cyanobacteriota</taxon>
        <taxon>Cyanophyceae</taxon>
        <taxon>Oscillatoriophycideae</taxon>
        <taxon>Oscillatoriales</taxon>
        <taxon>Laspinemataceae</taxon>
        <taxon>Laspinema</taxon>
        <taxon>Laspinema olomoucense</taxon>
    </lineage>
</organism>
<comment type="caution">
    <text evidence="2">The sequence shown here is derived from an EMBL/GenBank/DDBJ whole genome shotgun (WGS) entry which is preliminary data.</text>
</comment>
<feature type="transmembrane region" description="Helical" evidence="1">
    <location>
        <begin position="36"/>
        <end position="55"/>
    </location>
</feature>
<keyword evidence="1" id="KW-1133">Transmembrane helix</keyword>
<accession>A0ABT2N597</accession>
<sequence>MRRIDVLGIGFGVFLAGGLAYLGFQGAGLDSITAGIWSQVLLVGGLVGWLLTYLFRAVNGDMTYHQQVEDYKTAVLQKRLEELTPEELAKIQGEIEAENEAEKLKAQED</sequence>
<reference evidence="2 3" key="1">
    <citation type="journal article" date="2022" name="Front. Microbiol.">
        <title>High genomic differentiation and limited gene flow indicate recent cryptic speciation within the genus Laspinema (cyanobacteria).</title>
        <authorList>
            <person name="Stanojkovic A."/>
            <person name="Skoupy S."/>
            <person name="Skaloud P."/>
            <person name="Dvorak P."/>
        </authorList>
    </citation>
    <scope>NUCLEOTIDE SEQUENCE [LARGE SCALE GENOMIC DNA]</scope>
    <source>
        <strain evidence="2 3">D3b</strain>
    </source>
</reference>
<evidence type="ECO:0000313" key="2">
    <source>
        <dbReference type="EMBL" id="MCT7977858.1"/>
    </source>
</evidence>
<dbReference type="Pfam" id="PF11460">
    <property type="entry name" value="DUF3007"/>
    <property type="match status" value="1"/>
</dbReference>
<dbReference type="InterPro" id="IPR021562">
    <property type="entry name" value="DUF3007"/>
</dbReference>
<protein>
    <submittedName>
        <fullName evidence="2">DUF3007 family protein</fullName>
    </submittedName>
</protein>
<gene>
    <name evidence="2" type="ORF">NG792_09085</name>
</gene>
<evidence type="ECO:0000313" key="3">
    <source>
        <dbReference type="Proteomes" id="UP001525961"/>
    </source>
</evidence>